<reference evidence="4 5" key="1">
    <citation type="submission" date="2016-10" db="EMBL/GenBank/DDBJ databases">
        <authorList>
            <person name="Varghese N."/>
            <person name="Submissions S."/>
        </authorList>
    </citation>
    <scope>NUCLEOTIDE SEQUENCE [LARGE SCALE GENOMIC DNA]</scope>
    <source>
        <strain evidence="4 5">DSM 16525</strain>
    </source>
</reference>
<dbReference type="Gene3D" id="3.40.630.30">
    <property type="match status" value="1"/>
</dbReference>
<dbReference type="PROSITE" id="PS51186">
    <property type="entry name" value="GNAT"/>
    <property type="match status" value="1"/>
</dbReference>
<keyword evidence="4" id="KW-0687">Ribonucleoprotein</keyword>
<dbReference type="EMBL" id="FOIB01000001">
    <property type="protein sequence ID" value="SES80225.1"/>
    <property type="molecule type" value="Genomic_DNA"/>
</dbReference>
<dbReference type="Proteomes" id="UP000321514">
    <property type="component" value="Unassembled WGS sequence"/>
</dbReference>
<dbReference type="AlphaFoldDB" id="A0A511T356"/>
<organism evidence="3 6">
    <name type="scientific">Myxococcus fulvus</name>
    <dbReference type="NCBI Taxonomy" id="33"/>
    <lineage>
        <taxon>Bacteria</taxon>
        <taxon>Pseudomonadati</taxon>
        <taxon>Myxococcota</taxon>
        <taxon>Myxococcia</taxon>
        <taxon>Myxococcales</taxon>
        <taxon>Cystobacterineae</taxon>
        <taxon>Myxococcaceae</taxon>
        <taxon>Myxococcus</taxon>
    </lineage>
</organism>
<dbReference type="InterPro" id="IPR016181">
    <property type="entry name" value="Acyl_CoA_acyltransferase"/>
</dbReference>
<sequence>MLPGTVPLTSRPRAPSDDGFLFDLYASTRAGELATWGWTPAQREAFLRMQWLARGRDWAVRYPTAEDQVVLVAGQPAGRLLVDRGAREWRLVEIALLPSHQRGGLGTRLLRELLDAATQARVPVRLHVLHDSPARGLYARLGFQEEPSTQPPDAGAPYVAMQWSPAPRAG</sequence>
<dbReference type="Pfam" id="PF13508">
    <property type="entry name" value="Acetyltransf_7"/>
    <property type="match status" value="1"/>
</dbReference>
<keyword evidence="5" id="KW-1185">Reference proteome</keyword>
<evidence type="ECO:0000256" key="1">
    <source>
        <dbReference type="SAM" id="MobiDB-lite"/>
    </source>
</evidence>
<evidence type="ECO:0000313" key="4">
    <source>
        <dbReference type="EMBL" id="SES80225.1"/>
    </source>
</evidence>
<dbReference type="CDD" id="cd04301">
    <property type="entry name" value="NAT_SF"/>
    <property type="match status" value="1"/>
</dbReference>
<feature type="domain" description="N-acetyltransferase" evidence="2">
    <location>
        <begin position="8"/>
        <end position="164"/>
    </location>
</feature>
<dbReference type="RefSeq" id="WP_046710518.1">
    <property type="nucleotide sequence ID" value="NZ_BJXR01000025.1"/>
</dbReference>
<name>A0A511T356_MYXFU</name>
<evidence type="ECO:0000313" key="6">
    <source>
        <dbReference type="Proteomes" id="UP000321514"/>
    </source>
</evidence>
<reference evidence="3 6" key="2">
    <citation type="submission" date="2019-07" db="EMBL/GenBank/DDBJ databases">
        <title>Whole genome shotgun sequence of Myxococcus fulvus NBRC 100333.</title>
        <authorList>
            <person name="Hosoyama A."/>
            <person name="Uohara A."/>
            <person name="Ohji S."/>
            <person name="Ichikawa N."/>
        </authorList>
    </citation>
    <scope>NUCLEOTIDE SEQUENCE [LARGE SCALE GENOMIC DNA]</scope>
    <source>
        <strain evidence="3 6">NBRC 100333</strain>
    </source>
</reference>
<dbReference type="GO" id="GO:0005840">
    <property type="term" value="C:ribosome"/>
    <property type="evidence" value="ECO:0007669"/>
    <property type="project" value="UniProtKB-KW"/>
</dbReference>
<evidence type="ECO:0000313" key="3">
    <source>
        <dbReference type="EMBL" id="GEN07778.1"/>
    </source>
</evidence>
<gene>
    <name evidence="3" type="ORF">MFU01_28150</name>
    <name evidence="4" type="ORF">SAMN05443572_101197</name>
</gene>
<accession>A0A511T356</accession>
<evidence type="ECO:0000313" key="5">
    <source>
        <dbReference type="Proteomes" id="UP000183760"/>
    </source>
</evidence>
<comment type="caution">
    <text evidence="3">The sequence shown here is derived from an EMBL/GenBank/DDBJ whole genome shotgun (WGS) entry which is preliminary data.</text>
</comment>
<dbReference type="SUPFAM" id="SSF55729">
    <property type="entry name" value="Acyl-CoA N-acyltransferases (Nat)"/>
    <property type="match status" value="1"/>
</dbReference>
<protein>
    <submittedName>
        <fullName evidence="4">Ribosomal protein S18 acetylase RimI</fullName>
    </submittedName>
</protein>
<evidence type="ECO:0000259" key="2">
    <source>
        <dbReference type="PROSITE" id="PS51186"/>
    </source>
</evidence>
<dbReference type="GO" id="GO:0016747">
    <property type="term" value="F:acyltransferase activity, transferring groups other than amino-acyl groups"/>
    <property type="evidence" value="ECO:0007669"/>
    <property type="project" value="InterPro"/>
</dbReference>
<dbReference type="InterPro" id="IPR000182">
    <property type="entry name" value="GNAT_dom"/>
</dbReference>
<keyword evidence="4" id="KW-0689">Ribosomal protein</keyword>
<proteinExistence type="predicted"/>
<feature type="region of interest" description="Disordered" evidence="1">
    <location>
        <begin position="146"/>
        <end position="170"/>
    </location>
</feature>
<dbReference type="Proteomes" id="UP000183760">
    <property type="component" value="Unassembled WGS sequence"/>
</dbReference>
<dbReference type="STRING" id="1334629.MFUL124B02_01880"/>
<dbReference type="EMBL" id="BJXR01000025">
    <property type="protein sequence ID" value="GEN07778.1"/>
    <property type="molecule type" value="Genomic_DNA"/>
</dbReference>
<dbReference type="OrthoDB" id="7585366at2"/>